<proteinExistence type="predicted"/>
<feature type="compositionally biased region" description="Low complexity" evidence="1">
    <location>
        <begin position="94"/>
        <end position="112"/>
    </location>
</feature>
<feature type="compositionally biased region" description="Gly residues" evidence="1">
    <location>
        <begin position="54"/>
        <end position="64"/>
    </location>
</feature>
<gene>
    <name evidence="2" type="ORF">Rsub_04019</name>
</gene>
<dbReference type="Proteomes" id="UP000247498">
    <property type="component" value="Unassembled WGS sequence"/>
</dbReference>
<dbReference type="EMBL" id="BDRX01000026">
    <property type="protein sequence ID" value="GBF91715.1"/>
    <property type="molecule type" value="Genomic_DNA"/>
</dbReference>
<evidence type="ECO:0000256" key="1">
    <source>
        <dbReference type="SAM" id="MobiDB-lite"/>
    </source>
</evidence>
<comment type="caution">
    <text evidence="2">The sequence shown here is derived from an EMBL/GenBank/DDBJ whole genome shotgun (WGS) entry which is preliminary data.</text>
</comment>
<reference evidence="2 3" key="1">
    <citation type="journal article" date="2018" name="Sci. Rep.">
        <title>Raphidocelis subcapitata (=Pseudokirchneriella subcapitata) provides an insight into genome evolution and environmental adaptations in the Sphaeropleales.</title>
        <authorList>
            <person name="Suzuki S."/>
            <person name="Yamaguchi H."/>
            <person name="Nakajima N."/>
            <person name="Kawachi M."/>
        </authorList>
    </citation>
    <scope>NUCLEOTIDE SEQUENCE [LARGE SCALE GENOMIC DNA]</scope>
    <source>
        <strain evidence="2 3">NIES-35</strain>
    </source>
</reference>
<evidence type="ECO:0000313" key="2">
    <source>
        <dbReference type="EMBL" id="GBF91715.1"/>
    </source>
</evidence>
<feature type="compositionally biased region" description="Gly residues" evidence="1">
    <location>
        <begin position="155"/>
        <end position="164"/>
    </location>
</feature>
<feature type="compositionally biased region" description="Gly residues" evidence="1">
    <location>
        <begin position="192"/>
        <end position="210"/>
    </location>
</feature>
<name>A0A2V0P3Q4_9CHLO</name>
<keyword evidence="3" id="KW-1185">Reference proteome</keyword>
<feature type="compositionally biased region" description="Gly residues" evidence="1">
    <location>
        <begin position="217"/>
        <end position="227"/>
    </location>
</feature>
<evidence type="ECO:0000313" key="3">
    <source>
        <dbReference type="Proteomes" id="UP000247498"/>
    </source>
</evidence>
<dbReference type="InParanoid" id="A0A2V0P3Q4"/>
<protein>
    <submittedName>
        <fullName evidence="2">Uncharacterized protein</fullName>
    </submittedName>
</protein>
<feature type="region of interest" description="Disordered" evidence="1">
    <location>
        <begin position="154"/>
        <end position="232"/>
    </location>
</feature>
<sequence length="249" mass="23545">MALDDECASAPPPAPLAPALADLLAGRGALSVSGAGPTPPTHLHAPLRAERGGAPPGHAGGTDSSGGDSSPEARPHKRRAVAQYTNGAPRARRASASDAEAAADGGAAAGPPRRARALRPLRLDFDSLDPQVAALTPGNAAAAAATAAAAAAAAGQGGGQGGAPTTGAAGAPRSCSASPSEWMDTLERRLGTRGGRAGGGRGGSSGGGGPPRAAAAGAGGGGEGAAGDGEDEIVPPAFVCLGIMRSSCP</sequence>
<dbReference type="AlphaFoldDB" id="A0A2V0P3Q4"/>
<organism evidence="2 3">
    <name type="scientific">Raphidocelis subcapitata</name>
    <dbReference type="NCBI Taxonomy" id="307507"/>
    <lineage>
        <taxon>Eukaryota</taxon>
        <taxon>Viridiplantae</taxon>
        <taxon>Chlorophyta</taxon>
        <taxon>core chlorophytes</taxon>
        <taxon>Chlorophyceae</taxon>
        <taxon>CS clade</taxon>
        <taxon>Sphaeropleales</taxon>
        <taxon>Selenastraceae</taxon>
        <taxon>Raphidocelis</taxon>
    </lineage>
</organism>
<accession>A0A2V0P3Q4</accession>
<feature type="region of interest" description="Disordered" evidence="1">
    <location>
        <begin position="29"/>
        <end position="115"/>
    </location>
</feature>